<keyword evidence="3" id="KW-1185">Reference proteome</keyword>
<evidence type="ECO:0000313" key="2">
    <source>
        <dbReference type="EMBL" id="TCD60452.1"/>
    </source>
</evidence>
<gene>
    <name evidence="2" type="ORF">EIP91_010046</name>
</gene>
<dbReference type="OrthoDB" id="3466517at2759"/>
<accession>A0A4R0R0Y7</accession>
<dbReference type="SUPFAM" id="SSF53474">
    <property type="entry name" value="alpha/beta-Hydrolases"/>
    <property type="match status" value="1"/>
</dbReference>
<reference evidence="2 3" key="1">
    <citation type="submission" date="2018-11" db="EMBL/GenBank/DDBJ databases">
        <title>Genome assembly of Steccherinum ochraceum LE-BIN_3174, the white-rot fungus of the Steccherinaceae family (The Residual Polyporoid clade, Polyporales, Basidiomycota).</title>
        <authorList>
            <person name="Fedorova T.V."/>
            <person name="Glazunova O.A."/>
            <person name="Landesman E.O."/>
            <person name="Moiseenko K.V."/>
            <person name="Psurtseva N.V."/>
            <person name="Savinova O.S."/>
            <person name="Shakhova N.V."/>
            <person name="Tyazhelova T.V."/>
            <person name="Vasina D.V."/>
        </authorList>
    </citation>
    <scope>NUCLEOTIDE SEQUENCE [LARGE SCALE GENOMIC DNA]</scope>
    <source>
        <strain evidence="2 3">LE-BIN_3174</strain>
    </source>
</reference>
<comment type="caution">
    <text evidence="2">The sequence shown here is derived from an EMBL/GenBank/DDBJ whole genome shotgun (WGS) entry which is preliminary data.</text>
</comment>
<evidence type="ECO:0000313" key="3">
    <source>
        <dbReference type="Proteomes" id="UP000292702"/>
    </source>
</evidence>
<protein>
    <recommendedName>
        <fullName evidence="1">AB hydrolase-1 domain-containing protein</fullName>
    </recommendedName>
</protein>
<dbReference type="InterPro" id="IPR029058">
    <property type="entry name" value="AB_hydrolase_fold"/>
</dbReference>
<dbReference type="Gene3D" id="3.40.50.1820">
    <property type="entry name" value="alpha/beta hydrolase"/>
    <property type="match status" value="1"/>
</dbReference>
<proteinExistence type="predicted"/>
<dbReference type="AlphaFoldDB" id="A0A4R0R0Y7"/>
<dbReference type="Pfam" id="PF12697">
    <property type="entry name" value="Abhydrolase_6"/>
    <property type="match status" value="1"/>
</dbReference>
<dbReference type="Proteomes" id="UP000292702">
    <property type="component" value="Unassembled WGS sequence"/>
</dbReference>
<name>A0A4R0R0Y7_9APHY</name>
<dbReference type="InterPro" id="IPR000073">
    <property type="entry name" value="AB_hydrolase_1"/>
</dbReference>
<evidence type="ECO:0000259" key="1">
    <source>
        <dbReference type="Pfam" id="PF12697"/>
    </source>
</evidence>
<feature type="domain" description="AB hydrolase-1" evidence="1">
    <location>
        <begin position="29"/>
        <end position="347"/>
    </location>
</feature>
<organism evidence="2 3">
    <name type="scientific">Steccherinum ochraceum</name>
    <dbReference type="NCBI Taxonomy" id="92696"/>
    <lineage>
        <taxon>Eukaryota</taxon>
        <taxon>Fungi</taxon>
        <taxon>Dikarya</taxon>
        <taxon>Basidiomycota</taxon>
        <taxon>Agaricomycotina</taxon>
        <taxon>Agaricomycetes</taxon>
        <taxon>Polyporales</taxon>
        <taxon>Steccherinaceae</taxon>
        <taxon>Steccherinum</taxon>
    </lineage>
</organism>
<sequence length="356" mass="39449">MPELPVKNYGKFAIHDTGAPAGKDDYITLVLVHGYAWHSGVFNRLVPFVPKYGLRLVLVNRRDYPSAAPYTEEELDLLKAGSAQTPEAAESVREYIKGRGKDLYEFLELFIAQENVPKKSGDTGGIIVGGWSFGTIFITALLANGSSFAQGKVDIPSYLRCILNYDPPYHVLGYPTLEGGYNPLVDDSVTREEGAKQFPRWVSGYYAHGDSPATLELRNPQPHPPSTIETMAPEDIHSALYPGPGNPGGSDALLMNIGIQHGAFADSRKKAYLLGPEGEDKSGWDDVKLRHVWCDQTVWEAPYAMYCLKDDAKAAQKDGKRFRSHEIVRMEKANHFIHWDEPERTLATLLGVDLVA</sequence>
<dbReference type="EMBL" id="RWJN01000594">
    <property type="protein sequence ID" value="TCD60452.1"/>
    <property type="molecule type" value="Genomic_DNA"/>
</dbReference>